<feature type="domain" description="Histidine kinase" evidence="14">
    <location>
        <begin position="305"/>
        <end position="531"/>
    </location>
</feature>
<comment type="catalytic activity">
    <reaction evidence="1">
        <text>ATP + protein L-histidine = ADP + protein N-phospho-L-histidine.</text>
        <dbReference type="EC" id="2.7.13.3"/>
    </reaction>
</comment>
<evidence type="ECO:0000256" key="1">
    <source>
        <dbReference type="ARBA" id="ARBA00000085"/>
    </source>
</evidence>
<evidence type="ECO:0000256" key="4">
    <source>
        <dbReference type="ARBA" id="ARBA00012438"/>
    </source>
</evidence>
<proteinExistence type="predicted"/>
<dbReference type="Gene3D" id="1.10.287.130">
    <property type="match status" value="1"/>
</dbReference>
<evidence type="ECO:0000256" key="12">
    <source>
        <dbReference type="SAM" id="MobiDB-lite"/>
    </source>
</evidence>
<dbReference type="FunFam" id="3.30.565.10:FF:000006">
    <property type="entry name" value="Sensor histidine kinase WalK"/>
    <property type="match status" value="1"/>
</dbReference>
<dbReference type="Pfam" id="PF02518">
    <property type="entry name" value="HATPase_c"/>
    <property type="match status" value="1"/>
</dbReference>
<feature type="transmembrane region" description="Helical" evidence="13">
    <location>
        <begin position="53"/>
        <end position="76"/>
    </location>
</feature>
<evidence type="ECO:0000256" key="7">
    <source>
        <dbReference type="ARBA" id="ARBA00022692"/>
    </source>
</evidence>
<feature type="domain" description="HAMP" evidence="15">
    <location>
        <begin position="228"/>
        <end position="290"/>
    </location>
</feature>
<feature type="compositionally biased region" description="Pro residues" evidence="12">
    <location>
        <begin position="1"/>
        <end position="13"/>
    </location>
</feature>
<keyword evidence="9 13" id="KW-1133">Transmembrane helix</keyword>
<feature type="transmembrane region" description="Helical" evidence="13">
    <location>
        <begin position="201"/>
        <end position="227"/>
    </location>
</feature>
<keyword evidence="11 13" id="KW-0472">Membrane</keyword>
<dbReference type="SUPFAM" id="SSF47384">
    <property type="entry name" value="Homodimeric domain of signal transducing histidine kinase"/>
    <property type="match status" value="1"/>
</dbReference>
<dbReference type="InterPro" id="IPR050428">
    <property type="entry name" value="TCS_sensor_his_kinase"/>
</dbReference>
<evidence type="ECO:0000313" key="17">
    <source>
        <dbReference type="Proteomes" id="UP000186456"/>
    </source>
</evidence>
<protein>
    <recommendedName>
        <fullName evidence="4">histidine kinase</fullName>
        <ecNumber evidence="4">2.7.13.3</ecNumber>
    </recommendedName>
</protein>
<keyword evidence="7 13" id="KW-0812">Transmembrane</keyword>
<evidence type="ECO:0000256" key="3">
    <source>
        <dbReference type="ARBA" id="ARBA00004236"/>
    </source>
</evidence>
<dbReference type="EC" id="2.7.13.3" evidence="4"/>
<evidence type="ECO:0000256" key="8">
    <source>
        <dbReference type="ARBA" id="ARBA00022777"/>
    </source>
</evidence>
<evidence type="ECO:0000256" key="13">
    <source>
        <dbReference type="SAM" id="Phobius"/>
    </source>
</evidence>
<name>A0A1H0RVG2_MICTS</name>
<evidence type="ECO:0000256" key="9">
    <source>
        <dbReference type="ARBA" id="ARBA00022989"/>
    </source>
</evidence>
<dbReference type="GO" id="GO:0000155">
    <property type="term" value="F:phosphorelay sensor kinase activity"/>
    <property type="evidence" value="ECO:0007669"/>
    <property type="project" value="InterPro"/>
</dbReference>
<reference evidence="16 17" key="1">
    <citation type="submission" date="2016-10" db="EMBL/GenBank/DDBJ databases">
        <authorList>
            <person name="de Groot N.N."/>
        </authorList>
    </citation>
    <scope>NUCLEOTIDE SEQUENCE [LARGE SCALE GENOMIC DNA]</scope>
    <source>
        <strain evidence="16 17">StLB037</strain>
    </source>
</reference>
<comment type="cofactor">
    <cofactor evidence="2">
        <name>a divalent metal cation</name>
        <dbReference type="ChEBI" id="CHEBI:60240"/>
    </cofactor>
</comment>
<dbReference type="AlphaFoldDB" id="A0A1H0RVG2"/>
<dbReference type="CDD" id="cd06225">
    <property type="entry name" value="HAMP"/>
    <property type="match status" value="1"/>
</dbReference>
<dbReference type="Proteomes" id="UP000186456">
    <property type="component" value="Unassembled WGS sequence"/>
</dbReference>
<evidence type="ECO:0000256" key="11">
    <source>
        <dbReference type="ARBA" id="ARBA00023136"/>
    </source>
</evidence>
<dbReference type="PRINTS" id="PR00344">
    <property type="entry name" value="BCTRLSENSOR"/>
</dbReference>
<evidence type="ECO:0000256" key="5">
    <source>
        <dbReference type="ARBA" id="ARBA00022553"/>
    </source>
</evidence>
<evidence type="ECO:0000256" key="10">
    <source>
        <dbReference type="ARBA" id="ARBA00023012"/>
    </source>
</evidence>
<dbReference type="SMART" id="SM00387">
    <property type="entry name" value="HATPase_c"/>
    <property type="match status" value="1"/>
</dbReference>
<dbReference type="SMART" id="SM00388">
    <property type="entry name" value="HisKA"/>
    <property type="match status" value="1"/>
</dbReference>
<gene>
    <name evidence="16" type="ORF">SAMN04487788_3099</name>
</gene>
<dbReference type="GO" id="GO:0005509">
    <property type="term" value="F:calcium ion binding"/>
    <property type="evidence" value="ECO:0007669"/>
    <property type="project" value="UniProtKB-ARBA"/>
</dbReference>
<dbReference type="CDD" id="cd00075">
    <property type="entry name" value="HATPase"/>
    <property type="match status" value="1"/>
</dbReference>
<keyword evidence="5" id="KW-0597">Phosphoprotein</keyword>
<dbReference type="PANTHER" id="PTHR45436">
    <property type="entry name" value="SENSOR HISTIDINE KINASE YKOH"/>
    <property type="match status" value="1"/>
</dbReference>
<dbReference type="Pfam" id="PF00672">
    <property type="entry name" value="HAMP"/>
    <property type="match status" value="1"/>
</dbReference>
<dbReference type="Gene3D" id="3.30.565.10">
    <property type="entry name" value="Histidine kinase-like ATPase, C-terminal domain"/>
    <property type="match status" value="1"/>
</dbReference>
<dbReference type="Pfam" id="PF00512">
    <property type="entry name" value="HisKA"/>
    <property type="match status" value="1"/>
</dbReference>
<evidence type="ECO:0000256" key="2">
    <source>
        <dbReference type="ARBA" id="ARBA00001968"/>
    </source>
</evidence>
<dbReference type="InterPro" id="IPR003660">
    <property type="entry name" value="HAMP_dom"/>
</dbReference>
<dbReference type="InterPro" id="IPR005467">
    <property type="entry name" value="His_kinase_dom"/>
</dbReference>
<keyword evidence="8 16" id="KW-0418">Kinase</keyword>
<feature type="region of interest" description="Disordered" evidence="12">
    <location>
        <begin position="1"/>
        <end position="43"/>
    </location>
</feature>
<dbReference type="InterPro" id="IPR003661">
    <property type="entry name" value="HisK_dim/P_dom"/>
</dbReference>
<evidence type="ECO:0000256" key="6">
    <source>
        <dbReference type="ARBA" id="ARBA00022679"/>
    </source>
</evidence>
<evidence type="ECO:0000313" key="16">
    <source>
        <dbReference type="EMBL" id="SDP33562.1"/>
    </source>
</evidence>
<dbReference type="EMBL" id="FNJN01000007">
    <property type="protein sequence ID" value="SDP33562.1"/>
    <property type="molecule type" value="Genomic_DNA"/>
</dbReference>
<dbReference type="PANTHER" id="PTHR45436:SF5">
    <property type="entry name" value="SENSOR HISTIDINE KINASE TRCS"/>
    <property type="match status" value="1"/>
</dbReference>
<dbReference type="RefSeq" id="WP_371129344.1">
    <property type="nucleotide sequence ID" value="NZ_FNJN01000007.1"/>
</dbReference>
<dbReference type="PROSITE" id="PS50885">
    <property type="entry name" value="HAMP"/>
    <property type="match status" value="1"/>
</dbReference>
<sequence>MSTPPRPAPPVPPAEVWETDAPDADSPQESTPKPKKEPLSQRLRRPWTLQARLMTAVIGMVAFILVMIGISTSAILSQVLYVNLGAQVDEAAASIQPRAAFQSSAEQVLESGFFDSGTLLVMNSRGTGISGAVVGDNGARALTTDDLGRIADSLQAAAADPNAQTVDLPNLGEYLVRPFQTPGSDSIFLVGLPLSSVTSTIGAILTTVALVTTGGLLLLAVIIAIVIRLGLRPLRAVAETATRVASLRMDQGDVSITERVPADQVDDHTEIGQVGTALNTLLDRVDASLSARQRNEELMRRFVADASHELRTPLASIRGFSELSLRAMRQAQDDESRQRISLAVETTEQSLERIQAQSLRMTTLVEDLLLLARLDEGQELVYGSVDLTRLAVEAVGDARPAGPDHSWTIDVPDTPVELAGDAARLHQVVANLLANARTHTPAGSEVNVSVAHEGAEAVLRVHDNGPGIDPSVASQLFERFARADRSRDRKTGGTGLGLSIARAIVDAHRGTISVTSTPGDTTFEVRLPAKPADPVIADTV</sequence>
<dbReference type="GO" id="GO:0005886">
    <property type="term" value="C:plasma membrane"/>
    <property type="evidence" value="ECO:0007669"/>
    <property type="project" value="UniProtKB-SubCell"/>
</dbReference>
<dbReference type="InterPro" id="IPR003594">
    <property type="entry name" value="HATPase_dom"/>
</dbReference>
<dbReference type="SUPFAM" id="SSF55874">
    <property type="entry name" value="ATPase domain of HSP90 chaperone/DNA topoisomerase II/histidine kinase"/>
    <property type="match status" value="1"/>
</dbReference>
<evidence type="ECO:0000259" key="15">
    <source>
        <dbReference type="PROSITE" id="PS50885"/>
    </source>
</evidence>
<organism evidence="16 17">
    <name type="scientific">Microbacterium testaceum (strain StLB037)</name>
    <dbReference type="NCBI Taxonomy" id="979556"/>
    <lineage>
        <taxon>Bacteria</taxon>
        <taxon>Bacillati</taxon>
        <taxon>Actinomycetota</taxon>
        <taxon>Actinomycetes</taxon>
        <taxon>Micrococcales</taxon>
        <taxon>Microbacteriaceae</taxon>
        <taxon>Microbacterium</taxon>
    </lineage>
</organism>
<dbReference type="InterPro" id="IPR036890">
    <property type="entry name" value="HATPase_C_sf"/>
</dbReference>
<dbReference type="InterPro" id="IPR004358">
    <property type="entry name" value="Sig_transdc_His_kin-like_C"/>
</dbReference>
<dbReference type="Gene3D" id="6.10.340.10">
    <property type="match status" value="1"/>
</dbReference>
<comment type="subcellular location">
    <subcellularLocation>
        <location evidence="3">Cell membrane</location>
    </subcellularLocation>
</comment>
<dbReference type="PROSITE" id="PS50109">
    <property type="entry name" value="HIS_KIN"/>
    <property type="match status" value="1"/>
</dbReference>
<dbReference type="InterPro" id="IPR036097">
    <property type="entry name" value="HisK_dim/P_sf"/>
</dbReference>
<evidence type="ECO:0000259" key="14">
    <source>
        <dbReference type="PROSITE" id="PS50109"/>
    </source>
</evidence>
<keyword evidence="6" id="KW-0808">Transferase</keyword>
<keyword evidence="10" id="KW-0902">Two-component regulatory system</keyword>
<accession>A0A1H0RVG2</accession>
<dbReference type="FunFam" id="1.10.287.130:FF:000001">
    <property type="entry name" value="Two-component sensor histidine kinase"/>
    <property type="match status" value="1"/>
</dbReference>
<dbReference type="SMART" id="SM00304">
    <property type="entry name" value="HAMP"/>
    <property type="match status" value="1"/>
</dbReference>
<dbReference type="CDD" id="cd00082">
    <property type="entry name" value="HisKA"/>
    <property type="match status" value="1"/>
</dbReference>